<dbReference type="Proteomes" id="UP001165090">
    <property type="component" value="Unassembled WGS sequence"/>
</dbReference>
<name>A0ABQ5SFX1_9CHLO</name>
<dbReference type="EMBL" id="BSDZ01000079">
    <property type="protein sequence ID" value="GLI68242.1"/>
    <property type="molecule type" value="Genomic_DNA"/>
</dbReference>
<reference evidence="1 2" key="1">
    <citation type="journal article" date="2023" name="IScience">
        <title>Expanded male sex-determining region conserved during the evolution of homothallism in the green alga Volvox.</title>
        <authorList>
            <person name="Yamamoto K."/>
            <person name="Matsuzaki R."/>
            <person name="Mahakham W."/>
            <person name="Heman W."/>
            <person name="Sekimoto H."/>
            <person name="Kawachi M."/>
            <person name="Minakuchi Y."/>
            <person name="Toyoda A."/>
            <person name="Nozaki H."/>
        </authorList>
    </citation>
    <scope>NUCLEOTIDE SEQUENCE [LARGE SCALE GENOMIC DNA]</scope>
    <source>
        <strain evidence="1 2">NIES-4468</strain>
    </source>
</reference>
<organism evidence="1 2">
    <name type="scientific">Volvox africanus</name>
    <dbReference type="NCBI Taxonomy" id="51714"/>
    <lineage>
        <taxon>Eukaryota</taxon>
        <taxon>Viridiplantae</taxon>
        <taxon>Chlorophyta</taxon>
        <taxon>core chlorophytes</taxon>
        <taxon>Chlorophyceae</taxon>
        <taxon>CS clade</taxon>
        <taxon>Chlamydomonadales</taxon>
        <taxon>Volvocaceae</taxon>
        <taxon>Volvox</taxon>
    </lineage>
</organism>
<sequence>MTMYLYKPFGDNLNSSEFGITGFRNTSFSNTGLKSASLSANYMPASHCSLLSSSPMTFSAGNPNNGALVLYHPNSLHGLYYDEHVHGPLATGRIVNPFTPGLSPLSSVAKPNYAKDDALRERFPAVRAADDPLNWITDEELDMRTSRAAASQQRTPLRCQSMHQ</sequence>
<keyword evidence="2" id="KW-1185">Reference proteome</keyword>
<proteinExistence type="predicted"/>
<accession>A0ABQ5SFX1</accession>
<protein>
    <submittedName>
        <fullName evidence="1">Uncharacterized protein</fullName>
    </submittedName>
</protein>
<comment type="caution">
    <text evidence="1">The sequence shown here is derived from an EMBL/GenBank/DDBJ whole genome shotgun (WGS) entry which is preliminary data.</text>
</comment>
<evidence type="ECO:0000313" key="2">
    <source>
        <dbReference type="Proteomes" id="UP001165090"/>
    </source>
</evidence>
<evidence type="ECO:0000313" key="1">
    <source>
        <dbReference type="EMBL" id="GLI68242.1"/>
    </source>
</evidence>
<gene>
    <name evidence="1" type="ORF">VaNZ11_012594</name>
</gene>